<keyword evidence="4 6" id="KW-0472">Membrane</keyword>
<feature type="transmembrane region" description="Helical" evidence="6">
    <location>
        <begin position="120"/>
        <end position="144"/>
    </location>
</feature>
<dbReference type="AlphaFoldDB" id="A0A8H4TEU5"/>
<feature type="domain" description="Zn(2)-C6 fungal-type" evidence="7">
    <location>
        <begin position="402"/>
        <end position="433"/>
    </location>
</feature>
<reference evidence="8" key="1">
    <citation type="journal article" date="2020" name="BMC Genomics">
        <title>Correction to: Identification and distribution of gene clusters required for synthesis of sphingolipid metabolism inhibitors in diverse species of the filamentous fungus Fusarium.</title>
        <authorList>
            <person name="Kim H.S."/>
            <person name="Lohmar J.M."/>
            <person name="Busman M."/>
            <person name="Brown D.W."/>
            <person name="Naumann T.A."/>
            <person name="Divon H.H."/>
            <person name="Lysoe E."/>
            <person name="Uhlig S."/>
            <person name="Proctor R.H."/>
        </authorList>
    </citation>
    <scope>NUCLEOTIDE SEQUENCE</scope>
    <source>
        <strain evidence="8">NRRL 45417</strain>
    </source>
</reference>
<evidence type="ECO:0000256" key="3">
    <source>
        <dbReference type="ARBA" id="ARBA00022989"/>
    </source>
</evidence>
<dbReference type="SUPFAM" id="SSF57701">
    <property type="entry name" value="Zn2/Cys6 DNA-binding domain"/>
    <property type="match status" value="1"/>
</dbReference>
<keyword evidence="9" id="KW-1185">Reference proteome</keyword>
<feature type="transmembrane region" description="Helical" evidence="6">
    <location>
        <begin position="156"/>
        <end position="178"/>
    </location>
</feature>
<dbReference type="GO" id="GO:0001228">
    <property type="term" value="F:DNA-binding transcription activator activity, RNA polymerase II-specific"/>
    <property type="evidence" value="ECO:0007669"/>
    <property type="project" value="TreeGrafter"/>
</dbReference>
<comment type="caution">
    <text evidence="8">The sequence shown here is derived from an EMBL/GenBank/DDBJ whole genome shotgun (WGS) entry which is preliminary data.</text>
</comment>
<name>A0A8H4TEU5_9HYPO</name>
<dbReference type="Gene3D" id="4.10.240.10">
    <property type="entry name" value="Zn(2)-C6 fungal-type DNA-binding domain"/>
    <property type="match status" value="1"/>
</dbReference>
<evidence type="ECO:0000256" key="5">
    <source>
        <dbReference type="ARBA" id="ARBA00023242"/>
    </source>
</evidence>
<dbReference type="GO" id="GO:0012505">
    <property type="term" value="C:endomembrane system"/>
    <property type="evidence" value="ECO:0007669"/>
    <property type="project" value="UniProtKB-SubCell"/>
</dbReference>
<evidence type="ECO:0000313" key="8">
    <source>
        <dbReference type="EMBL" id="KAF4956602.1"/>
    </source>
</evidence>
<dbReference type="PANTHER" id="PTHR47784">
    <property type="entry name" value="STEROL UPTAKE CONTROL PROTEIN 2"/>
    <property type="match status" value="1"/>
</dbReference>
<dbReference type="GO" id="GO:0016020">
    <property type="term" value="C:membrane"/>
    <property type="evidence" value="ECO:0007669"/>
    <property type="project" value="InterPro"/>
</dbReference>
<dbReference type="PROSITE" id="PS50048">
    <property type="entry name" value="ZN2_CY6_FUNGAL_2"/>
    <property type="match status" value="1"/>
</dbReference>
<dbReference type="Pfam" id="PF02487">
    <property type="entry name" value="CLN3"/>
    <property type="match status" value="1"/>
</dbReference>
<keyword evidence="3 6" id="KW-1133">Transmembrane helix</keyword>
<dbReference type="InterPro" id="IPR003492">
    <property type="entry name" value="Battenin_disease_Cln3"/>
</dbReference>
<dbReference type="GO" id="GO:0008270">
    <property type="term" value="F:zinc ion binding"/>
    <property type="evidence" value="ECO:0007669"/>
    <property type="project" value="InterPro"/>
</dbReference>
<protein>
    <recommendedName>
        <fullName evidence="7">Zn(2)-C6 fungal-type domain-containing protein</fullName>
    </recommendedName>
</protein>
<dbReference type="OrthoDB" id="5295362at2759"/>
<gene>
    <name evidence="8" type="ORF">FGADI_3754</name>
</gene>
<evidence type="ECO:0000256" key="2">
    <source>
        <dbReference type="ARBA" id="ARBA00022692"/>
    </source>
</evidence>
<accession>A0A8H4TEU5</accession>
<comment type="subcellular location">
    <subcellularLocation>
        <location evidence="1">Endomembrane system</location>
        <topology evidence="1">Multi-pass membrane protein</topology>
    </subcellularLocation>
</comment>
<dbReference type="PANTHER" id="PTHR47784:SF10">
    <property type="entry name" value="TRANSCRIPTION FACTOR, PUTATIVE (AFU_ORTHOLOGUE AFUA_6G14150)-RELATED"/>
    <property type="match status" value="1"/>
</dbReference>
<dbReference type="Proteomes" id="UP000604273">
    <property type="component" value="Unassembled WGS sequence"/>
</dbReference>
<keyword evidence="2 6" id="KW-0812">Transmembrane</keyword>
<feature type="transmembrane region" description="Helical" evidence="6">
    <location>
        <begin position="219"/>
        <end position="239"/>
    </location>
</feature>
<dbReference type="InterPro" id="IPR001138">
    <property type="entry name" value="Zn2Cys6_DnaBD"/>
</dbReference>
<evidence type="ECO:0000256" key="1">
    <source>
        <dbReference type="ARBA" id="ARBA00004127"/>
    </source>
</evidence>
<dbReference type="InterPro" id="IPR053157">
    <property type="entry name" value="Sterol_Uptake_Regulator"/>
</dbReference>
<feature type="transmembrane region" description="Helical" evidence="6">
    <location>
        <begin position="31"/>
        <end position="51"/>
    </location>
</feature>
<feature type="transmembrane region" description="Helical" evidence="6">
    <location>
        <begin position="89"/>
        <end position="108"/>
    </location>
</feature>
<dbReference type="InterPro" id="IPR036864">
    <property type="entry name" value="Zn2-C6_fun-type_DNA-bd_sf"/>
</dbReference>
<evidence type="ECO:0000313" key="9">
    <source>
        <dbReference type="Proteomes" id="UP000604273"/>
    </source>
</evidence>
<feature type="transmembrane region" description="Helical" evidence="6">
    <location>
        <begin position="345"/>
        <end position="369"/>
    </location>
</feature>
<dbReference type="EMBL" id="JABFAI010000083">
    <property type="protein sequence ID" value="KAF4956602.1"/>
    <property type="molecule type" value="Genomic_DNA"/>
</dbReference>
<dbReference type="SMART" id="SM00066">
    <property type="entry name" value="GAL4"/>
    <property type="match status" value="1"/>
</dbReference>
<feature type="transmembrane region" description="Helical" evidence="6">
    <location>
        <begin position="287"/>
        <end position="308"/>
    </location>
</feature>
<dbReference type="PRINTS" id="PR01315">
    <property type="entry name" value="BATTENIN"/>
</dbReference>
<dbReference type="CDD" id="cd00067">
    <property type="entry name" value="GAL4"/>
    <property type="match status" value="1"/>
</dbReference>
<reference evidence="8" key="2">
    <citation type="submission" date="2020-05" db="EMBL/GenBank/DDBJ databases">
        <authorList>
            <person name="Kim H.-S."/>
            <person name="Proctor R.H."/>
            <person name="Brown D.W."/>
        </authorList>
    </citation>
    <scope>NUCLEOTIDE SEQUENCE</scope>
    <source>
        <strain evidence="8">NRRL 45417</strain>
    </source>
</reference>
<feature type="transmembrane region" description="Helical" evidence="6">
    <location>
        <begin position="314"/>
        <end position="333"/>
    </location>
</feature>
<keyword evidence="5" id="KW-0539">Nucleus</keyword>
<sequence>MLTYLGFAILGLVNAIVPFIVHSANYLIIPYPRWIVLLIETLPALATKLLMPHVLYRVPYWMRPLTIGAGWIIVAIITNVTPPNIAPPLRILTSVLASTSAAAMEVSFLGMLRYYGRVGLAGWGAGVGAGAVFCAILPFVLTVWLESFLRDFIDCIYALTGAMLVAFFVILPGAPVNYPHAQQGASKVDVEDASLLAQDPVEQLSRMLSTRNRLNLTKAIIRPFMMPLFGAFAIQALAYPGISRALPLPTSYTSFFSYFTTYGLAFQLGNFISRTHTLLFRPASTKAAFTIIGASTFILLANSIFLVFSTEVLVGLLAFGAGIGGGAVYMTIFDRVLQGKSFESGINLEFGLQVVGVGETIGVIVGGLLGVMLESLIYLYTRQLAFLAIMMKRRTHNKSRHGCRNCKKRHVKCDEGGPPCTNCLARNLEGCSYLTEPPTQLPATETRRKLELELMHRWTSSSYKSLASIPEDNQWLQEDMARWALKHEYLLQGMFAFSALEVALCGGAAVVEEDYDTYYAKLAVEYYDKASRSFRAQLENVNSENVQKIFMFSFLAVAVNMALSQCSAFGELHEGILERMVTLWELLMGNASIANQHFDALISGALSRSTEALMLRTQLQTETPISLSKGTEEALESLSTIINKACDTPSGSTPNDQSEASVRISSYRASFSAIQTCFVQDSKDIFKGMAIAFPALAGRDFGLALKSSDPVALLLMVFWGVQLDTLGKIAWWVGTFGKKMVDEVSGMLWGPDPEFEVMSMPEWRECIAWARTEVRLAPLVETTEEP</sequence>
<evidence type="ECO:0000259" key="7">
    <source>
        <dbReference type="PROSITE" id="PS50048"/>
    </source>
</evidence>
<organism evidence="8 9">
    <name type="scientific">Fusarium gaditjirri</name>
    <dbReference type="NCBI Taxonomy" id="282569"/>
    <lineage>
        <taxon>Eukaryota</taxon>
        <taxon>Fungi</taxon>
        <taxon>Dikarya</taxon>
        <taxon>Ascomycota</taxon>
        <taxon>Pezizomycotina</taxon>
        <taxon>Sordariomycetes</taxon>
        <taxon>Hypocreomycetidae</taxon>
        <taxon>Hypocreales</taxon>
        <taxon>Nectriaceae</taxon>
        <taxon>Fusarium</taxon>
        <taxon>Fusarium nisikadoi species complex</taxon>
    </lineage>
</organism>
<proteinExistence type="predicted"/>
<feature type="transmembrane region" description="Helical" evidence="6">
    <location>
        <begin position="58"/>
        <end position="77"/>
    </location>
</feature>
<evidence type="ECO:0000256" key="6">
    <source>
        <dbReference type="SAM" id="Phobius"/>
    </source>
</evidence>
<feature type="transmembrane region" description="Helical" evidence="6">
    <location>
        <begin position="245"/>
        <end position="266"/>
    </location>
</feature>
<evidence type="ECO:0000256" key="4">
    <source>
        <dbReference type="ARBA" id="ARBA00023136"/>
    </source>
</evidence>
<dbReference type="Pfam" id="PF00172">
    <property type="entry name" value="Zn_clus"/>
    <property type="match status" value="1"/>
</dbReference>
<dbReference type="PROSITE" id="PS00463">
    <property type="entry name" value="ZN2_CY6_FUNGAL_1"/>
    <property type="match status" value="1"/>
</dbReference>